<comment type="caution">
    <text evidence="4">The sequence shown here is derived from an EMBL/GenBank/DDBJ whole genome shotgun (WGS) entry which is preliminary data.</text>
</comment>
<dbReference type="CDD" id="cd07341">
    <property type="entry name" value="M56_BlaR1_MecR1_like"/>
    <property type="match status" value="1"/>
</dbReference>
<reference evidence="4 5" key="1">
    <citation type="submission" date="2014-04" db="EMBL/GenBank/DDBJ databases">
        <title>Aquimarina sp. 22II-S11-z7 Genome Sequencing.</title>
        <authorList>
            <person name="Lai Q."/>
        </authorList>
    </citation>
    <scope>NUCLEOTIDE SEQUENCE [LARGE SCALE GENOMIC DNA]</scope>
    <source>
        <strain evidence="4 5">22II-S11-z7</strain>
    </source>
</reference>
<keyword evidence="2" id="KW-1133">Transmembrane helix</keyword>
<keyword evidence="1" id="KW-1134">Transmembrane beta strand</keyword>
<dbReference type="InterPro" id="IPR039426">
    <property type="entry name" value="TonB-dep_rcpt-like"/>
</dbReference>
<dbReference type="InterPro" id="IPR052173">
    <property type="entry name" value="Beta-lactam_resp_regulator"/>
</dbReference>
<dbReference type="eggNOG" id="COG4219">
    <property type="taxonomic scope" value="Bacteria"/>
</dbReference>
<feature type="transmembrane region" description="Helical" evidence="2">
    <location>
        <begin position="38"/>
        <end position="60"/>
    </location>
</feature>
<dbReference type="STRING" id="1317122.ATO12_21540"/>
<dbReference type="AlphaFoldDB" id="A0A023BRV4"/>
<feature type="transmembrane region" description="Helical" evidence="2">
    <location>
        <begin position="6"/>
        <end position="26"/>
    </location>
</feature>
<evidence type="ECO:0000256" key="2">
    <source>
        <dbReference type="SAM" id="Phobius"/>
    </source>
</evidence>
<dbReference type="Proteomes" id="UP000023541">
    <property type="component" value="Unassembled WGS sequence"/>
</dbReference>
<accession>A0A023BRV4</accession>
<dbReference type="PANTHER" id="PTHR34978">
    <property type="entry name" value="POSSIBLE SENSOR-TRANSDUCER PROTEIN BLAR"/>
    <property type="match status" value="1"/>
</dbReference>
<organism evidence="4 5">
    <name type="scientific">Aquimarina atlantica</name>
    <dbReference type="NCBI Taxonomy" id="1317122"/>
    <lineage>
        <taxon>Bacteria</taxon>
        <taxon>Pseudomonadati</taxon>
        <taxon>Bacteroidota</taxon>
        <taxon>Flavobacteriia</taxon>
        <taxon>Flavobacteriales</taxon>
        <taxon>Flavobacteriaceae</taxon>
        <taxon>Aquimarina</taxon>
    </lineage>
</organism>
<evidence type="ECO:0000259" key="3">
    <source>
        <dbReference type="Pfam" id="PF05569"/>
    </source>
</evidence>
<sequence>METFLIYLFKASILLSIFYGVYFLLLRKDTFFTINRHFLLVGIITSILLPFVEFTTIKFIKNPVFYVTETHLPASENVIPETINWWLIGFILYGLGALIFLSRFGLQLLSLKKLLTHHQGVKKDGFNFIEVTQDIAPFSFFKTIVYNPALHSAEELDMILKHEKIHVQQFHTLDLILMNLLLIFQWVNPFAWFYKKNLEQNLEFIADREAIHQITSKKEYQLTLLRVSSNNYSTITNNFYQSLIKKRIIMLNKQSSQSKKLWKITVILPLLSLFLWSFNTEEVVRIKQDTKTNQNPSENIIFQKKGEKIIEFIVDKSSSKEDLNKVKNTLKNDYSLEVKFSGIKRNEANEITSIKVDISSKKGTTNYAISNDTPINSFAIIYNSETGKIEIGQSGNSPNYVWVVDKDGKTKKGSTIKIHSGDKKNEFIFNNGDHKDIYKIHTNDNKTFAYITGDRDGEPLIYIDGKKTTKKEMEKLDSDTIEMINVLKGKSAIKKYGDKGNNGVIEITTKKN</sequence>
<dbReference type="GO" id="GO:0009279">
    <property type="term" value="C:cell outer membrane"/>
    <property type="evidence" value="ECO:0007669"/>
    <property type="project" value="UniProtKB-SubCell"/>
</dbReference>
<feature type="transmembrane region" description="Helical" evidence="2">
    <location>
        <begin position="83"/>
        <end position="106"/>
    </location>
</feature>
<evidence type="ECO:0000313" key="4">
    <source>
        <dbReference type="EMBL" id="EZH72720.1"/>
    </source>
</evidence>
<keyword evidence="5" id="KW-1185">Reference proteome</keyword>
<proteinExistence type="inferred from homology"/>
<dbReference type="OrthoDB" id="1522859at2"/>
<comment type="subcellular location">
    <subcellularLocation>
        <location evidence="1">Cell outer membrane</location>
        <topology evidence="1">Multi-pass membrane protein</topology>
    </subcellularLocation>
</comment>
<dbReference type="PROSITE" id="PS52016">
    <property type="entry name" value="TONB_DEPENDENT_REC_3"/>
    <property type="match status" value="1"/>
</dbReference>
<dbReference type="RefSeq" id="WP_034243987.1">
    <property type="nucleotide sequence ID" value="NZ_AQRA01000007.1"/>
</dbReference>
<dbReference type="PANTHER" id="PTHR34978:SF3">
    <property type="entry name" value="SLR0241 PROTEIN"/>
    <property type="match status" value="1"/>
</dbReference>
<gene>
    <name evidence="4" type="ORF">ATO12_21540</name>
</gene>
<dbReference type="Pfam" id="PF05569">
    <property type="entry name" value="Peptidase_M56"/>
    <property type="match status" value="1"/>
</dbReference>
<dbReference type="Gene3D" id="2.170.130.10">
    <property type="entry name" value="TonB-dependent receptor, plug domain"/>
    <property type="match status" value="1"/>
</dbReference>
<evidence type="ECO:0000313" key="5">
    <source>
        <dbReference type="Proteomes" id="UP000023541"/>
    </source>
</evidence>
<comment type="similarity">
    <text evidence="1">Belongs to the TonB-dependent receptor family.</text>
</comment>
<dbReference type="EMBL" id="AQRA01000007">
    <property type="protein sequence ID" value="EZH72720.1"/>
    <property type="molecule type" value="Genomic_DNA"/>
</dbReference>
<dbReference type="InterPro" id="IPR037066">
    <property type="entry name" value="Plug_dom_sf"/>
</dbReference>
<name>A0A023BRV4_9FLAO</name>
<keyword evidence="1 2" id="KW-0812">Transmembrane</keyword>
<feature type="domain" description="Peptidase M56" evidence="3">
    <location>
        <begin position="151"/>
        <end position="251"/>
    </location>
</feature>
<keyword evidence="1" id="KW-0813">Transport</keyword>
<evidence type="ECO:0000256" key="1">
    <source>
        <dbReference type="PROSITE-ProRule" id="PRU01360"/>
    </source>
</evidence>
<keyword evidence="1 2" id="KW-0472">Membrane</keyword>
<dbReference type="InterPro" id="IPR008756">
    <property type="entry name" value="Peptidase_M56"/>
</dbReference>
<keyword evidence="1" id="KW-0998">Cell outer membrane</keyword>
<protein>
    <recommendedName>
        <fullName evidence="3">Peptidase M56 domain-containing protein</fullName>
    </recommendedName>
</protein>